<comment type="caution">
    <text evidence="5">The sequence shown here is derived from an EMBL/GenBank/DDBJ whole genome shotgun (WGS) entry which is preliminary data.</text>
</comment>
<dbReference type="Pfam" id="PF07145">
    <property type="entry name" value="PAM2"/>
    <property type="match status" value="1"/>
</dbReference>
<sequence length="401" mass="44015">MKIPETSANVGAYYGNEENGQWQPNGVIIDSGVGGGIVGSGDAGIHRPPVYPVHLPRGHMPGYVMAGAYYPPAAYPPVPAPAQDDFADYMWMENEEEFDKQVMQQLEEEALMEQCIEAMLEDEQRERHNRPTANGHNHHYPTTSNGTPSLSLEETVSKSKLNPLAAEFVPTGARPAKEERQNTPDASVTVEPTQKTEEAPSEETTPVEKVEDEETKTGEPVPPQKDPPEVSAADVPPIDKTQKSPPKEIKKEPVKQTKVDPKKPAKIEVKPKVKPVAVKSETKVQPKKKEVKTVKSDTKTEDSKTVEETPAEVTKPQPTPTEESQPSSGFKPINYAAAAKANKPKKPSPTPSTEKQQPQPQPAKTEKVKTEKVDKKVDKLKSDKLPAKTEKVNVQRKNSAK</sequence>
<keyword evidence="6" id="KW-1185">Reference proteome</keyword>
<dbReference type="InterPro" id="IPR009818">
    <property type="entry name" value="PAM2_motif"/>
</dbReference>
<feature type="compositionally biased region" description="Polar residues" evidence="4">
    <location>
        <begin position="131"/>
        <end position="160"/>
    </location>
</feature>
<evidence type="ECO:0000256" key="4">
    <source>
        <dbReference type="SAM" id="MobiDB-lite"/>
    </source>
</evidence>
<evidence type="ECO:0008006" key="7">
    <source>
        <dbReference type="Google" id="ProtNLM"/>
    </source>
</evidence>
<keyword evidence="2" id="KW-0832">Ubl conjugation</keyword>
<evidence type="ECO:0000313" key="5">
    <source>
        <dbReference type="EMBL" id="CAB3252214.1"/>
    </source>
</evidence>
<feature type="region of interest" description="Disordered" evidence="4">
    <location>
        <begin position="123"/>
        <end position="401"/>
    </location>
</feature>
<keyword evidence="3" id="KW-0810">Translation regulation</keyword>
<reference evidence="5 6" key="1">
    <citation type="submission" date="2020-04" db="EMBL/GenBank/DDBJ databases">
        <authorList>
            <person name="Wallbank WR R."/>
            <person name="Pardo Diaz C."/>
            <person name="Kozak K."/>
            <person name="Martin S."/>
            <person name="Jiggins C."/>
            <person name="Moest M."/>
            <person name="Warren A I."/>
            <person name="Byers J.R.P. K."/>
            <person name="Montejo-Kovacevich G."/>
            <person name="Yen C E."/>
        </authorList>
    </citation>
    <scope>NUCLEOTIDE SEQUENCE [LARGE SCALE GENOMIC DNA]</scope>
</reference>
<accession>A0A8S1B2Z5</accession>
<evidence type="ECO:0000256" key="2">
    <source>
        <dbReference type="ARBA" id="ARBA00022843"/>
    </source>
</evidence>
<proteinExistence type="inferred from homology"/>
<dbReference type="PANTHER" id="PTHR13154:SF6">
    <property type="entry name" value="GEO05078P1"/>
    <property type="match status" value="1"/>
</dbReference>
<evidence type="ECO:0000256" key="3">
    <source>
        <dbReference type="ARBA" id="ARBA00022845"/>
    </source>
</evidence>
<dbReference type="OrthoDB" id="5985142at2759"/>
<dbReference type="PANTHER" id="PTHR13154">
    <property type="entry name" value="POLYADENYLATE-BINDING PROTEIN-INTERACTING PROTEIN 2"/>
    <property type="match status" value="1"/>
</dbReference>
<dbReference type="GO" id="GO:0005737">
    <property type="term" value="C:cytoplasm"/>
    <property type="evidence" value="ECO:0007669"/>
    <property type="project" value="TreeGrafter"/>
</dbReference>
<evidence type="ECO:0000256" key="1">
    <source>
        <dbReference type="ARBA" id="ARBA00006858"/>
    </source>
</evidence>
<dbReference type="InterPro" id="IPR040396">
    <property type="entry name" value="PAIP2-like"/>
</dbReference>
<dbReference type="EMBL" id="CADEBC010000553">
    <property type="protein sequence ID" value="CAB3252214.1"/>
    <property type="molecule type" value="Genomic_DNA"/>
</dbReference>
<name>A0A8S1B2Z5_ARCPL</name>
<feature type="compositionally biased region" description="Basic and acidic residues" evidence="4">
    <location>
        <begin position="280"/>
        <end position="307"/>
    </location>
</feature>
<feature type="compositionally biased region" description="Basic and acidic residues" evidence="4">
    <location>
        <begin position="364"/>
        <end position="393"/>
    </location>
</feature>
<feature type="compositionally biased region" description="Polar residues" evidence="4">
    <location>
        <begin position="183"/>
        <end position="193"/>
    </location>
</feature>
<dbReference type="GO" id="GO:0045947">
    <property type="term" value="P:negative regulation of translational initiation"/>
    <property type="evidence" value="ECO:0007669"/>
    <property type="project" value="InterPro"/>
</dbReference>
<protein>
    <recommendedName>
        <fullName evidence="7">Ataxin-2 C-terminal domain-containing protein</fullName>
    </recommendedName>
</protein>
<gene>
    <name evidence="5" type="ORF">APLA_LOCUS13368</name>
</gene>
<organism evidence="5 6">
    <name type="scientific">Arctia plantaginis</name>
    <name type="common">Wood tiger moth</name>
    <name type="synonym">Phalaena plantaginis</name>
    <dbReference type="NCBI Taxonomy" id="874455"/>
    <lineage>
        <taxon>Eukaryota</taxon>
        <taxon>Metazoa</taxon>
        <taxon>Ecdysozoa</taxon>
        <taxon>Arthropoda</taxon>
        <taxon>Hexapoda</taxon>
        <taxon>Insecta</taxon>
        <taxon>Pterygota</taxon>
        <taxon>Neoptera</taxon>
        <taxon>Endopterygota</taxon>
        <taxon>Lepidoptera</taxon>
        <taxon>Glossata</taxon>
        <taxon>Ditrysia</taxon>
        <taxon>Noctuoidea</taxon>
        <taxon>Erebidae</taxon>
        <taxon>Arctiinae</taxon>
        <taxon>Arctia</taxon>
    </lineage>
</organism>
<dbReference type="GO" id="GO:0000900">
    <property type="term" value="F:mRNA regulatory element binding translation repressor activity"/>
    <property type="evidence" value="ECO:0007669"/>
    <property type="project" value="InterPro"/>
</dbReference>
<dbReference type="Proteomes" id="UP000494106">
    <property type="component" value="Unassembled WGS sequence"/>
</dbReference>
<comment type="similarity">
    <text evidence="1">Belongs to the PAIP2 family.</text>
</comment>
<dbReference type="AlphaFoldDB" id="A0A8S1B2Z5"/>
<feature type="compositionally biased region" description="Basic and acidic residues" evidence="4">
    <location>
        <begin position="240"/>
        <end position="271"/>
    </location>
</feature>
<evidence type="ECO:0000313" key="6">
    <source>
        <dbReference type="Proteomes" id="UP000494106"/>
    </source>
</evidence>
<feature type="compositionally biased region" description="Low complexity" evidence="4">
    <location>
        <begin position="331"/>
        <end position="341"/>
    </location>
</feature>